<keyword evidence="21" id="KW-0576">Peroxisome</keyword>
<keyword evidence="20 29" id="KW-0472">Membrane</keyword>
<keyword evidence="8" id="KW-0444">Lipid biosynthesis</keyword>
<protein>
    <recommendedName>
        <fullName evidence="7">Delta(24)-sterol reductase</fullName>
        <ecNumber evidence="6">1.3.1.72</ecNumber>
    </recommendedName>
    <alternativeName>
        <fullName evidence="27">24-dehydrocholesterol reductase</fullName>
    </alternativeName>
    <alternativeName>
        <fullName evidence="28">3-beta-hydroxysterol Delta-24-reductase</fullName>
    </alternativeName>
</protein>
<evidence type="ECO:0000256" key="8">
    <source>
        <dbReference type="ARBA" id="ARBA00022516"/>
    </source>
</evidence>
<evidence type="ECO:0000256" key="29">
    <source>
        <dbReference type="SAM" id="Phobius"/>
    </source>
</evidence>
<evidence type="ECO:0000256" key="22">
    <source>
        <dbReference type="ARBA" id="ARBA00023166"/>
    </source>
</evidence>
<keyword evidence="9" id="KW-0153">Cholesterol metabolism</keyword>
<organism evidence="31 32">
    <name type="scientific">Rhynchophorus ferrugineus</name>
    <name type="common">Red palm weevil</name>
    <name type="synonym">Curculio ferrugineus</name>
    <dbReference type="NCBI Taxonomy" id="354439"/>
    <lineage>
        <taxon>Eukaryota</taxon>
        <taxon>Metazoa</taxon>
        <taxon>Ecdysozoa</taxon>
        <taxon>Arthropoda</taxon>
        <taxon>Hexapoda</taxon>
        <taxon>Insecta</taxon>
        <taxon>Pterygota</taxon>
        <taxon>Neoptera</taxon>
        <taxon>Endopterygota</taxon>
        <taxon>Coleoptera</taxon>
        <taxon>Polyphaga</taxon>
        <taxon>Cucujiformia</taxon>
        <taxon>Curculionidae</taxon>
        <taxon>Dryophthorinae</taxon>
        <taxon>Rhynchophorus</taxon>
    </lineage>
</organism>
<evidence type="ECO:0000256" key="16">
    <source>
        <dbReference type="ARBA" id="ARBA00022989"/>
    </source>
</evidence>
<evidence type="ECO:0000256" key="20">
    <source>
        <dbReference type="ARBA" id="ARBA00023136"/>
    </source>
</evidence>
<dbReference type="InterPro" id="IPR006094">
    <property type="entry name" value="Oxid_FAD_bind_N"/>
</dbReference>
<comment type="subunit">
    <text evidence="5">Homodimer.</text>
</comment>
<evidence type="ECO:0000256" key="23">
    <source>
        <dbReference type="ARBA" id="ARBA00023221"/>
    </source>
</evidence>
<dbReference type="EMBL" id="JAACXV010000018">
    <property type="protein sequence ID" value="KAF7286917.1"/>
    <property type="molecule type" value="Genomic_DNA"/>
</dbReference>
<dbReference type="FunFam" id="3.30.465.10:FF:000032">
    <property type="entry name" value="Delta(24)-sterol reductase"/>
    <property type="match status" value="1"/>
</dbReference>
<reference evidence="31" key="1">
    <citation type="submission" date="2020-08" db="EMBL/GenBank/DDBJ databases">
        <title>Genome sequencing and assembly of the red palm weevil Rhynchophorus ferrugineus.</title>
        <authorList>
            <person name="Dias G.B."/>
            <person name="Bergman C.M."/>
            <person name="Manee M."/>
        </authorList>
    </citation>
    <scope>NUCLEOTIDE SEQUENCE</scope>
    <source>
        <strain evidence="31">AA-2017</strain>
        <tissue evidence="31">Whole larva</tissue>
    </source>
</reference>
<dbReference type="GO" id="GO:0050614">
    <property type="term" value="F:Delta24-sterol reductase activity"/>
    <property type="evidence" value="ECO:0007669"/>
    <property type="project" value="UniProtKB-EC"/>
</dbReference>
<dbReference type="GO" id="GO:0000246">
    <property type="term" value="F:Delta24(24-1) sterol reductase activity"/>
    <property type="evidence" value="ECO:0007669"/>
    <property type="project" value="TreeGrafter"/>
</dbReference>
<dbReference type="GO" id="GO:0000139">
    <property type="term" value="C:Golgi membrane"/>
    <property type="evidence" value="ECO:0007669"/>
    <property type="project" value="UniProtKB-SubCell"/>
</dbReference>
<proteinExistence type="predicted"/>
<evidence type="ECO:0000256" key="5">
    <source>
        <dbReference type="ARBA" id="ARBA00011738"/>
    </source>
</evidence>
<evidence type="ECO:0000256" key="28">
    <source>
        <dbReference type="ARBA" id="ARBA00080612"/>
    </source>
</evidence>
<evidence type="ECO:0000256" key="6">
    <source>
        <dbReference type="ARBA" id="ARBA00012405"/>
    </source>
</evidence>
<dbReference type="EC" id="1.3.1.72" evidence="6"/>
<evidence type="ECO:0000256" key="17">
    <source>
        <dbReference type="ARBA" id="ARBA00023002"/>
    </source>
</evidence>
<comment type="cofactor">
    <cofactor evidence="1">
        <name>FAD</name>
        <dbReference type="ChEBI" id="CHEBI:57692"/>
    </cofactor>
</comment>
<keyword evidence="14" id="KW-0274">FAD</keyword>
<evidence type="ECO:0000256" key="7">
    <source>
        <dbReference type="ARBA" id="ARBA00019086"/>
    </source>
</evidence>
<evidence type="ECO:0000256" key="9">
    <source>
        <dbReference type="ARBA" id="ARBA00022548"/>
    </source>
</evidence>
<accession>A0A834J2Z0</accession>
<keyword evidence="10" id="KW-0285">Flavoprotein</keyword>
<keyword evidence="22" id="KW-1207">Sterol metabolism</keyword>
<evidence type="ECO:0000256" key="1">
    <source>
        <dbReference type="ARBA" id="ARBA00001974"/>
    </source>
</evidence>
<comment type="catalytic activity">
    <reaction evidence="24">
        <text>lanosterol + NADPH + H(+) = 24,25-dihydrolanosterol + NADP(+)</text>
        <dbReference type="Rhea" id="RHEA:33919"/>
        <dbReference type="ChEBI" id="CHEBI:15378"/>
        <dbReference type="ChEBI" id="CHEBI:16521"/>
        <dbReference type="ChEBI" id="CHEBI:28113"/>
        <dbReference type="ChEBI" id="CHEBI:57783"/>
        <dbReference type="ChEBI" id="CHEBI:58349"/>
    </reaction>
    <physiologicalReaction direction="left-to-right" evidence="24">
        <dbReference type="Rhea" id="RHEA:33920"/>
    </physiologicalReaction>
</comment>
<evidence type="ECO:0000259" key="30">
    <source>
        <dbReference type="PROSITE" id="PS51387"/>
    </source>
</evidence>
<dbReference type="InterPro" id="IPR016166">
    <property type="entry name" value="FAD-bd_PCMH"/>
</dbReference>
<keyword evidence="16 29" id="KW-1133">Transmembrane helix</keyword>
<feature type="domain" description="FAD-binding PCMH-type" evidence="30">
    <location>
        <begin position="59"/>
        <end position="241"/>
    </location>
</feature>
<dbReference type="Proteomes" id="UP000625711">
    <property type="component" value="Unassembled WGS sequence"/>
</dbReference>
<evidence type="ECO:0000256" key="26">
    <source>
        <dbReference type="ARBA" id="ARBA00056986"/>
    </source>
</evidence>
<evidence type="ECO:0000256" key="18">
    <source>
        <dbReference type="ARBA" id="ARBA00023034"/>
    </source>
</evidence>
<name>A0A834J2Z0_RHYFE</name>
<keyword evidence="23" id="KW-0753">Steroid metabolism</keyword>
<sequence length="551" mass="63835">MHILGICLFKVKDSFLTEKIMSNSLKDLVISFLERNRGLVVLLFCLPASLIFDFVLSLYVKFQKQLLGSPMKHDERVRAIQKSVNRYKQQPTEGRKLLCTARPNWLSLSTKFFPKNQYHQINVNLFDILEFDEVNLTVRVEPMVTVGEITNYLIPKGYTLAVTLEVTDATLGGLAMGTGMSTHSHLVGLYQETVVSYEVVLGDGSLVTASKDVNADLYYCLPWSHGSLGFLVALTLKLIKVKPYVKITYTPYKGQKSYCDMIRLLSGDSEPDYHVPAFVEATIFSKNEAVIMTGEFSDKDKNLPVNHLTRWYKPWFYKYVESFLSTGKHTELVPLREYLLRHNRSIFWVMESMIPFGNNPFFRWFLGWLLPPKPAFLKFTTTPGIRAFTFTRQVFQDIVLPIRKLEEQIKQSNKLFKAYPLLVYPCRVYKHGPNSGQIRNPKDEYLVEGKNYAMYNDLGIYGVPGYVKKNQNYNPVTAMRNMEKFTRNVGGFSFLYADIFMNRKEFEEMFDLTSYEVVRKKYHAEGNFPHLYDKVKPEIDVFKVAEEYEIK</sequence>
<dbReference type="InterPro" id="IPR036318">
    <property type="entry name" value="FAD-bd_PCMH-like_sf"/>
</dbReference>
<evidence type="ECO:0000313" key="31">
    <source>
        <dbReference type="EMBL" id="KAF7286917.1"/>
    </source>
</evidence>
<dbReference type="GO" id="GO:0005789">
    <property type="term" value="C:endoplasmic reticulum membrane"/>
    <property type="evidence" value="ECO:0007669"/>
    <property type="project" value="UniProtKB-SubCell"/>
</dbReference>
<evidence type="ECO:0000256" key="25">
    <source>
        <dbReference type="ARBA" id="ARBA00052927"/>
    </source>
</evidence>
<dbReference type="PANTHER" id="PTHR10801:SF2">
    <property type="entry name" value="FAD-BINDING PCMH-TYPE DOMAIN-CONTAINING PROTEIN"/>
    <property type="match status" value="1"/>
</dbReference>
<keyword evidence="12" id="KW-0732">Signal</keyword>
<comment type="function">
    <text evidence="26">Catalyzes the reduction of the delta-24 double bond of sterol intermediates during cholesterol biosynthesis. In addition to its cholesterol-synthesizing activity, can protect cells from oxidative stress by reducing caspase 3 activity during apoptosis induced by oxidative stress. Also protects against amyloid-beta peptide-induced apoptosis.</text>
</comment>
<dbReference type="OrthoDB" id="415825at2759"/>
<dbReference type="GO" id="GO:0071949">
    <property type="term" value="F:FAD binding"/>
    <property type="evidence" value="ECO:0007669"/>
    <property type="project" value="InterPro"/>
</dbReference>
<evidence type="ECO:0000256" key="15">
    <source>
        <dbReference type="ARBA" id="ARBA00022857"/>
    </source>
</evidence>
<comment type="catalytic activity">
    <reaction evidence="25">
        <text>5alpha-cholest-8-en-3beta-ol + NADP(+) = zymosterol + NADPH + H(+)</text>
        <dbReference type="Rhea" id="RHEA:36399"/>
        <dbReference type="ChEBI" id="CHEBI:15378"/>
        <dbReference type="ChEBI" id="CHEBI:16608"/>
        <dbReference type="ChEBI" id="CHEBI:18252"/>
        <dbReference type="ChEBI" id="CHEBI:57783"/>
        <dbReference type="ChEBI" id="CHEBI:58349"/>
        <dbReference type="EC" id="1.3.1.72"/>
    </reaction>
    <physiologicalReaction direction="right-to-left" evidence="25">
        <dbReference type="Rhea" id="RHEA:36401"/>
    </physiologicalReaction>
</comment>
<keyword evidence="11 29" id="KW-0812">Transmembrane</keyword>
<keyword evidence="15" id="KW-0521">NADP</keyword>
<evidence type="ECO:0000256" key="19">
    <source>
        <dbReference type="ARBA" id="ARBA00023098"/>
    </source>
</evidence>
<dbReference type="InterPro" id="IPR016169">
    <property type="entry name" value="FAD-bd_PCMH_sub2"/>
</dbReference>
<comment type="subcellular location">
    <subcellularLocation>
        <location evidence="4">Endoplasmic reticulum membrane</location>
        <topology evidence="4">Single-pass membrane protein</topology>
    </subcellularLocation>
    <subcellularLocation>
        <location evidence="2">Golgi apparatus membrane</location>
        <topology evidence="2">Single-pass membrane protein</topology>
    </subcellularLocation>
    <subcellularLocation>
        <location evidence="3">Peroxisome</location>
    </subcellularLocation>
</comment>
<dbReference type="PANTHER" id="PTHR10801">
    <property type="entry name" value="24-DEHYDROCHOLESTEROL REDUCTASE"/>
    <property type="match status" value="1"/>
</dbReference>
<evidence type="ECO:0000256" key="10">
    <source>
        <dbReference type="ARBA" id="ARBA00022630"/>
    </source>
</evidence>
<evidence type="ECO:0000256" key="3">
    <source>
        <dbReference type="ARBA" id="ARBA00004275"/>
    </source>
</evidence>
<dbReference type="Pfam" id="PF01565">
    <property type="entry name" value="FAD_binding_4"/>
    <property type="match status" value="1"/>
</dbReference>
<evidence type="ECO:0000256" key="2">
    <source>
        <dbReference type="ARBA" id="ARBA00004194"/>
    </source>
</evidence>
<evidence type="ECO:0000256" key="14">
    <source>
        <dbReference type="ARBA" id="ARBA00022827"/>
    </source>
</evidence>
<keyword evidence="13" id="KW-0256">Endoplasmic reticulum</keyword>
<dbReference type="Gene3D" id="3.30.465.10">
    <property type="match status" value="1"/>
</dbReference>
<evidence type="ECO:0000256" key="12">
    <source>
        <dbReference type="ARBA" id="ARBA00022729"/>
    </source>
</evidence>
<evidence type="ECO:0000256" key="13">
    <source>
        <dbReference type="ARBA" id="ARBA00022824"/>
    </source>
</evidence>
<dbReference type="GO" id="GO:0008203">
    <property type="term" value="P:cholesterol metabolic process"/>
    <property type="evidence" value="ECO:0007669"/>
    <property type="project" value="UniProtKB-KW"/>
</dbReference>
<keyword evidence="17" id="KW-0560">Oxidoreductase</keyword>
<keyword evidence="19" id="KW-0443">Lipid metabolism</keyword>
<feature type="transmembrane region" description="Helical" evidence="29">
    <location>
        <begin position="39"/>
        <end position="60"/>
    </location>
</feature>
<evidence type="ECO:0000256" key="27">
    <source>
        <dbReference type="ARBA" id="ARBA00078485"/>
    </source>
</evidence>
<dbReference type="AlphaFoldDB" id="A0A834J2Z0"/>
<evidence type="ECO:0000256" key="11">
    <source>
        <dbReference type="ARBA" id="ARBA00022692"/>
    </source>
</evidence>
<dbReference type="PROSITE" id="PS51387">
    <property type="entry name" value="FAD_PCMH"/>
    <property type="match status" value="1"/>
</dbReference>
<evidence type="ECO:0000256" key="24">
    <source>
        <dbReference type="ARBA" id="ARBA00051033"/>
    </source>
</evidence>
<dbReference type="SUPFAM" id="SSF56176">
    <property type="entry name" value="FAD-binding/transporter-associated domain-like"/>
    <property type="match status" value="1"/>
</dbReference>
<keyword evidence="32" id="KW-1185">Reference proteome</keyword>
<gene>
    <name evidence="31" type="ORF">GWI33_003184</name>
</gene>
<comment type="caution">
    <text evidence="31">The sequence shown here is derived from an EMBL/GenBank/DDBJ whole genome shotgun (WGS) entry which is preliminary data.</text>
</comment>
<evidence type="ECO:0000313" key="32">
    <source>
        <dbReference type="Proteomes" id="UP000625711"/>
    </source>
</evidence>
<dbReference type="GO" id="GO:0005777">
    <property type="term" value="C:peroxisome"/>
    <property type="evidence" value="ECO:0007669"/>
    <property type="project" value="UniProtKB-SubCell"/>
</dbReference>
<keyword evidence="18" id="KW-0333">Golgi apparatus</keyword>
<evidence type="ECO:0000256" key="4">
    <source>
        <dbReference type="ARBA" id="ARBA00004389"/>
    </source>
</evidence>
<evidence type="ECO:0000256" key="21">
    <source>
        <dbReference type="ARBA" id="ARBA00023140"/>
    </source>
</evidence>
<dbReference type="InterPro" id="IPR040165">
    <property type="entry name" value="Diminuto-like"/>
</dbReference>